<reference evidence="3 4" key="1">
    <citation type="submission" date="2023-02" db="EMBL/GenBank/DDBJ databases">
        <title>Evolution of Hrp T3SS in non-pathogenic Pseudomonas fluorescens.</title>
        <authorList>
            <person name="Liao K."/>
            <person name="Wei H."/>
            <person name="Gu Y."/>
        </authorList>
    </citation>
    <scope>NUCLEOTIDE SEQUENCE [LARGE SCALE GENOMIC DNA]</scope>
    <source>
        <strain evidence="3 4">FP205</strain>
    </source>
</reference>
<proteinExistence type="predicted"/>
<evidence type="ECO:0000313" key="4">
    <source>
        <dbReference type="Proteomes" id="UP001230339"/>
    </source>
</evidence>
<name>A0ABY9GB58_9PSED</name>
<dbReference type="Pfam" id="PF12697">
    <property type="entry name" value="Abhydrolase_6"/>
    <property type="match status" value="1"/>
</dbReference>
<evidence type="ECO:0000259" key="1">
    <source>
        <dbReference type="Pfam" id="PF00561"/>
    </source>
</evidence>
<dbReference type="EMBL" id="CP117449">
    <property type="protein sequence ID" value="WLH12870.1"/>
    <property type="molecule type" value="Genomic_DNA"/>
</dbReference>
<feature type="domain" description="AB hydrolase-1" evidence="1">
    <location>
        <begin position="140"/>
        <end position="189"/>
    </location>
</feature>
<dbReference type="InterPro" id="IPR029058">
    <property type="entry name" value="AB_hydrolase_fold"/>
</dbReference>
<evidence type="ECO:0000313" key="3">
    <source>
        <dbReference type="EMBL" id="WLH12870.1"/>
    </source>
</evidence>
<dbReference type="Proteomes" id="UP001230339">
    <property type="component" value="Chromosome"/>
</dbReference>
<keyword evidence="3" id="KW-0378">Hydrolase</keyword>
<organism evidence="3 4">
    <name type="scientific">Pseudomonas hefeiensis</name>
    <dbReference type="NCBI Taxonomy" id="2738125"/>
    <lineage>
        <taxon>Bacteria</taxon>
        <taxon>Pseudomonadati</taxon>
        <taxon>Pseudomonadota</taxon>
        <taxon>Gammaproteobacteria</taxon>
        <taxon>Pseudomonadales</taxon>
        <taxon>Pseudomonadaceae</taxon>
        <taxon>Pseudomonas</taxon>
    </lineage>
</organism>
<dbReference type="PANTHER" id="PTHR43689">
    <property type="entry name" value="HYDROLASE"/>
    <property type="match status" value="1"/>
</dbReference>
<dbReference type="SUPFAM" id="SSF53474">
    <property type="entry name" value="alpha/beta-Hydrolases"/>
    <property type="match status" value="1"/>
</dbReference>
<sequence length="204" mass="22131">MIASPTKLLFLPGASGNTQFWHPVAERLAHPAQQVHIGWPGFGDTPPVPGITGMEDLARCVLAEIDRPTALVAQSMGGIVAVLAALERPELITHLTLTVTSGGVNMSDLDAEDWRPDFAAANPTLPRWFLDDRTDLTLRLAELRMPVLLLWGDADPISPVRVGQRLAQLLPRAQLHVFPGADHSLGFTHADEVARLIERHLACG</sequence>
<evidence type="ECO:0000259" key="2">
    <source>
        <dbReference type="Pfam" id="PF12697"/>
    </source>
</evidence>
<dbReference type="InterPro" id="IPR000073">
    <property type="entry name" value="AB_hydrolase_1"/>
</dbReference>
<gene>
    <name evidence="3" type="ORF">PSH57_00410</name>
</gene>
<protein>
    <submittedName>
        <fullName evidence="3">Alpha/beta fold hydrolase</fullName>
    </submittedName>
</protein>
<dbReference type="RefSeq" id="WP_305387169.1">
    <property type="nucleotide sequence ID" value="NZ_CP117426.1"/>
</dbReference>
<dbReference type="PANTHER" id="PTHR43689:SF8">
    <property type="entry name" value="ALPHA_BETA-HYDROLASES SUPERFAMILY PROTEIN"/>
    <property type="match status" value="1"/>
</dbReference>
<accession>A0ABY9GB58</accession>
<feature type="domain" description="AB hydrolase-1" evidence="2">
    <location>
        <begin position="8"/>
        <end position="130"/>
    </location>
</feature>
<dbReference type="GO" id="GO:0016787">
    <property type="term" value="F:hydrolase activity"/>
    <property type="evidence" value="ECO:0007669"/>
    <property type="project" value="UniProtKB-KW"/>
</dbReference>
<keyword evidence="4" id="KW-1185">Reference proteome</keyword>
<dbReference type="Pfam" id="PF00561">
    <property type="entry name" value="Abhydrolase_1"/>
    <property type="match status" value="1"/>
</dbReference>
<dbReference type="Gene3D" id="3.40.50.1820">
    <property type="entry name" value="alpha/beta hydrolase"/>
    <property type="match status" value="2"/>
</dbReference>